<feature type="region of interest" description="Disordered" evidence="1">
    <location>
        <begin position="27"/>
        <end position="55"/>
    </location>
</feature>
<gene>
    <name evidence="2" type="ORF">LMG26690_04846</name>
</gene>
<evidence type="ECO:0000313" key="2">
    <source>
        <dbReference type="EMBL" id="CAB3731632.1"/>
    </source>
</evidence>
<accession>A0A6S7AK45</accession>
<protein>
    <submittedName>
        <fullName evidence="2">Uncharacterized protein</fullName>
    </submittedName>
</protein>
<dbReference type="Proteomes" id="UP000494214">
    <property type="component" value="Unassembled WGS sequence"/>
</dbReference>
<keyword evidence="3" id="KW-1185">Reference proteome</keyword>
<dbReference type="EMBL" id="CADIJM010000016">
    <property type="protein sequence ID" value="CAB3731632.1"/>
    <property type="molecule type" value="Genomic_DNA"/>
</dbReference>
<reference evidence="2 3" key="1">
    <citation type="submission" date="2020-04" db="EMBL/GenBank/DDBJ databases">
        <authorList>
            <person name="De Canck E."/>
        </authorList>
    </citation>
    <scope>NUCLEOTIDE SEQUENCE [LARGE SCALE GENOMIC DNA]</scope>
    <source>
        <strain evidence="2 3">LMG 26690</strain>
    </source>
</reference>
<sequence>MEKVEQQVQQGNAEFRIEAMTADEINQVSGGIGPNRSTGASSYNPHAQLSTKPNVQMPSTAGIRQVFLS</sequence>
<evidence type="ECO:0000256" key="1">
    <source>
        <dbReference type="SAM" id="MobiDB-lite"/>
    </source>
</evidence>
<organism evidence="2 3">
    <name type="scientific">Achromobacter animicus</name>
    <dbReference type="NCBI Taxonomy" id="1389935"/>
    <lineage>
        <taxon>Bacteria</taxon>
        <taxon>Pseudomonadati</taxon>
        <taxon>Pseudomonadota</taxon>
        <taxon>Betaproteobacteria</taxon>
        <taxon>Burkholderiales</taxon>
        <taxon>Alcaligenaceae</taxon>
        <taxon>Achromobacter</taxon>
    </lineage>
</organism>
<proteinExistence type="predicted"/>
<name>A0A6S7AK45_9BURK</name>
<evidence type="ECO:0000313" key="3">
    <source>
        <dbReference type="Proteomes" id="UP000494214"/>
    </source>
</evidence>
<dbReference type="RefSeq" id="WP_175125578.1">
    <property type="nucleotide sequence ID" value="NZ_CADIJM010000016.1"/>
</dbReference>
<dbReference type="AlphaFoldDB" id="A0A6S7AK45"/>